<dbReference type="PROSITE" id="PS50853">
    <property type="entry name" value="FN3"/>
    <property type="match status" value="1"/>
</dbReference>
<dbReference type="SUPFAM" id="SSF49265">
    <property type="entry name" value="Fibronectin type III"/>
    <property type="match status" value="2"/>
</dbReference>
<dbReference type="Gene3D" id="2.60.40.10">
    <property type="entry name" value="Immunoglobulins"/>
    <property type="match status" value="3"/>
</dbReference>
<dbReference type="InterPro" id="IPR003961">
    <property type="entry name" value="FN3_dom"/>
</dbReference>
<reference evidence="2" key="1">
    <citation type="journal article" date="2020" name="mSystems">
        <title>Genome- and Community-Level Interaction Insights into Carbon Utilization and Element Cycling Functions of Hydrothermarchaeota in Hydrothermal Sediment.</title>
        <authorList>
            <person name="Zhou Z."/>
            <person name="Liu Y."/>
            <person name="Xu W."/>
            <person name="Pan J."/>
            <person name="Luo Z.H."/>
            <person name="Li M."/>
        </authorList>
    </citation>
    <scope>NUCLEOTIDE SEQUENCE [LARGE SCALE GENOMIC DNA]</scope>
    <source>
        <strain evidence="2">SpSt-1233</strain>
    </source>
</reference>
<comment type="caution">
    <text evidence="2">The sequence shown here is derived from an EMBL/GenBank/DDBJ whole genome shotgun (WGS) entry which is preliminary data.</text>
</comment>
<proteinExistence type="predicted"/>
<gene>
    <name evidence="2" type="ORF">ENO08_04055</name>
</gene>
<dbReference type="Pfam" id="PF00041">
    <property type="entry name" value="fn3"/>
    <property type="match status" value="1"/>
</dbReference>
<dbReference type="SMART" id="SM00060">
    <property type="entry name" value="FN3"/>
    <property type="match status" value="3"/>
</dbReference>
<dbReference type="PROSITE" id="PS51257">
    <property type="entry name" value="PROKAR_LIPOPROTEIN"/>
    <property type="match status" value="1"/>
</dbReference>
<dbReference type="AlphaFoldDB" id="A0A7V2AUP9"/>
<evidence type="ECO:0000313" key="2">
    <source>
        <dbReference type="EMBL" id="HER43614.1"/>
    </source>
</evidence>
<organism evidence="2">
    <name type="scientific">Eiseniibacteriota bacterium</name>
    <dbReference type="NCBI Taxonomy" id="2212470"/>
    <lineage>
        <taxon>Bacteria</taxon>
        <taxon>Candidatus Eiseniibacteriota</taxon>
    </lineage>
</organism>
<accession>A0A7V2AUP9</accession>
<dbReference type="CDD" id="cd00063">
    <property type="entry name" value="FN3"/>
    <property type="match status" value="1"/>
</dbReference>
<feature type="domain" description="Fibronectin type-III" evidence="1">
    <location>
        <begin position="316"/>
        <end position="417"/>
    </location>
</feature>
<evidence type="ECO:0000259" key="1">
    <source>
        <dbReference type="PROSITE" id="PS50853"/>
    </source>
</evidence>
<dbReference type="InterPro" id="IPR036116">
    <property type="entry name" value="FN3_sf"/>
</dbReference>
<sequence length="509" mass="55162">MKRFTAMILAFSALSYGCLNDIEEVPLESASTEIAAPAGLSARVSDGTVHLAWSPVPDAVSYRLYRSAGQPDDPARIAETADTCYTDANLVNGRVYYYSAAAVLDGPIEGPQSDQIPAVPSVYSIMINGGTEVTGSRSVTLELTGPSTTALMKIGHDPDLAGAVWESYASTRGWLLEEGDGLKTVYALFQDAGGATSPVTSVSITLDTYAEITDLDISGTPPFEPGATLHFIMKVADGETGGEAWVRIEGFSLQIPLFDDGNGGDPAAEDGLYETSYRMPISIRGYDLAVTGEFQDAAGNRAIPYEMEESISFTDPPEPVYLFGSIDSTTSSITMRWEPSEEEHITGYRIYRDTSSGVDEAADLLVTTITGPAQSTFTDRELMEGETYYYRVFVVNDLDETAGSNEKAASTFDAYPDPVLLDSLSSIGDDRLTLTWSRNDNTDFAEYRIHRSTSPGVTESSLLVATIAERDITFFDDSGLDTEANIYYYRVYVFDRGGNSSRSNEMSTE</sequence>
<protein>
    <recommendedName>
        <fullName evidence="1">Fibronectin type-III domain-containing protein</fullName>
    </recommendedName>
</protein>
<dbReference type="Proteomes" id="UP000886069">
    <property type="component" value="Unassembled WGS sequence"/>
</dbReference>
<name>A0A7V2AUP9_UNCEI</name>
<dbReference type="EMBL" id="DSEC01000286">
    <property type="protein sequence ID" value="HER43614.1"/>
    <property type="molecule type" value="Genomic_DNA"/>
</dbReference>
<dbReference type="NCBIfam" id="NF041940">
    <property type="entry name" value="choice_anch_X"/>
    <property type="match status" value="1"/>
</dbReference>
<dbReference type="InterPro" id="IPR013783">
    <property type="entry name" value="Ig-like_fold"/>
</dbReference>